<dbReference type="PROSITE" id="PS50112">
    <property type="entry name" value="PAS"/>
    <property type="match status" value="1"/>
</dbReference>
<dbReference type="InterPro" id="IPR006675">
    <property type="entry name" value="HDIG_dom"/>
</dbReference>
<dbReference type="Gene3D" id="3.30.450.20">
    <property type="entry name" value="PAS domain"/>
    <property type="match status" value="1"/>
</dbReference>
<dbReference type="PANTHER" id="PTHR45228:SF1">
    <property type="entry name" value="CYCLIC DI-GMP PHOSPHODIESTERASE TM_0186"/>
    <property type="match status" value="1"/>
</dbReference>
<dbReference type="CDD" id="cd00130">
    <property type="entry name" value="PAS"/>
    <property type="match status" value="1"/>
</dbReference>
<accession>A0A5K8A8N3</accession>
<dbReference type="Gene3D" id="1.10.3210.10">
    <property type="entry name" value="Hypothetical protein af1432"/>
    <property type="match status" value="1"/>
</dbReference>
<dbReference type="InterPro" id="IPR052020">
    <property type="entry name" value="Cyclic_di-GMP/3'3'-cGAMP_PDE"/>
</dbReference>
<dbReference type="SUPFAM" id="SSF55785">
    <property type="entry name" value="PYP-like sensor domain (PAS domain)"/>
    <property type="match status" value="1"/>
</dbReference>
<sequence length="351" mass="39468">MEPPVPLTRKRDISSEWFSALVESALDGVVTMDDKGRIIAFNPAAETIFGYHSEQVVGHLVSEKLIPQNLRSSHEKGLADFLATGEKKIIGRRMKITARRADQSVFPAEMEVISINPEAAPVFIAYIRDISKREQLEAELRQHARDVKKTLLQTILAISRTVEIRDPYTAGHQRRVAHLAATMAQALALPQARIEGIFLGALIHDIGKIAVPSEILSRPGKLLDEDVRYLKIHCRKGYEILKPVDFPWPLADIAFQHHEHLDGSGYPQGLQSGKILFEARIVCVADVVESLTAHRPYRPARTIEEALRLITQHAGRWYDPRVVDTCRRLFSEGYRIDTIDLDALAWLSSTP</sequence>
<dbReference type="PANTHER" id="PTHR45228">
    <property type="entry name" value="CYCLIC DI-GMP PHOSPHODIESTERASE TM_0186-RELATED"/>
    <property type="match status" value="1"/>
</dbReference>
<evidence type="ECO:0000259" key="2">
    <source>
        <dbReference type="PROSITE" id="PS51832"/>
    </source>
</evidence>
<dbReference type="InterPro" id="IPR000014">
    <property type="entry name" value="PAS"/>
</dbReference>
<dbReference type="Pfam" id="PF13426">
    <property type="entry name" value="PAS_9"/>
    <property type="match status" value="1"/>
</dbReference>
<dbReference type="SUPFAM" id="SSF109604">
    <property type="entry name" value="HD-domain/PDEase-like"/>
    <property type="match status" value="1"/>
</dbReference>
<proteinExistence type="predicted"/>
<dbReference type="EMBL" id="AP021879">
    <property type="protein sequence ID" value="BBO88841.1"/>
    <property type="molecule type" value="Genomic_DNA"/>
</dbReference>
<gene>
    <name evidence="3" type="ORF">DSCOOX_20210</name>
</gene>
<dbReference type="InterPro" id="IPR003607">
    <property type="entry name" value="HD/PDEase_dom"/>
</dbReference>
<feature type="domain" description="HD-GYP" evidence="2">
    <location>
        <begin position="147"/>
        <end position="342"/>
    </location>
</feature>
<feature type="domain" description="PAS" evidence="1">
    <location>
        <begin position="14"/>
        <end position="85"/>
    </location>
</feature>
<dbReference type="AlphaFoldDB" id="A0A5K8A8N3"/>
<dbReference type="CDD" id="cd00077">
    <property type="entry name" value="HDc"/>
    <property type="match status" value="1"/>
</dbReference>
<evidence type="ECO:0000313" key="3">
    <source>
        <dbReference type="EMBL" id="BBO88841.1"/>
    </source>
</evidence>
<dbReference type="PROSITE" id="PS51832">
    <property type="entry name" value="HD_GYP"/>
    <property type="match status" value="1"/>
</dbReference>
<reference evidence="3 4" key="1">
    <citation type="submission" date="2019-11" db="EMBL/GenBank/DDBJ databases">
        <title>Comparative genomics of hydrocarbon-degrading Desulfosarcina strains.</title>
        <authorList>
            <person name="Watanabe M."/>
            <person name="Kojima H."/>
            <person name="Fukui M."/>
        </authorList>
    </citation>
    <scope>NUCLEOTIDE SEQUENCE [LARGE SCALE GENOMIC DNA]</scope>
    <source>
        <strain evidence="4">oXyS1</strain>
    </source>
</reference>
<dbReference type="InterPro" id="IPR035965">
    <property type="entry name" value="PAS-like_dom_sf"/>
</dbReference>
<dbReference type="RefSeq" id="WP_155310108.1">
    <property type="nucleotide sequence ID" value="NZ_AP021879.1"/>
</dbReference>
<organism evidence="3 4">
    <name type="scientific">Desulfosarcina ovata subsp. ovata</name>
    <dbReference type="NCBI Taxonomy" id="2752305"/>
    <lineage>
        <taxon>Bacteria</taxon>
        <taxon>Pseudomonadati</taxon>
        <taxon>Thermodesulfobacteriota</taxon>
        <taxon>Desulfobacteria</taxon>
        <taxon>Desulfobacterales</taxon>
        <taxon>Desulfosarcinaceae</taxon>
        <taxon>Desulfosarcina</taxon>
    </lineage>
</organism>
<dbReference type="SMART" id="SM00471">
    <property type="entry name" value="HDc"/>
    <property type="match status" value="1"/>
</dbReference>
<keyword evidence="4" id="KW-1185">Reference proteome</keyword>
<dbReference type="InterPro" id="IPR037522">
    <property type="entry name" value="HD_GYP_dom"/>
</dbReference>
<name>A0A5K8A8N3_9BACT</name>
<dbReference type="Proteomes" id="UP000422108">
    <property type="component" value="Chromosome"/>
</dbReference>
<dbReference type="SMART" id="SM00091">
    <property type="entry name" value="PAS"/>
    <property type="match status" value="1"/>
</dbReference>
<evidence type="ECO:0008006" key="5">
    <source>
        <dbReference type="Google" id="ProtNLM"/>
    </source>
</evidence>
<evidence type="ECO:0000259" key="1">
    <source>
        <dbReference type="PROSITE" id="PS50112"/>
    </source>
</evidence>
<dbReference type="Pfam" id="PF13487">
    <property type="entry name" value="HD_5"/>
    <property type="match status" value="1"/>
</dbReference>
<evidence type="ECO:0000313" key="4">
    <source>
        <dbReference type="Proteomes" id="UP000422108"/>
    </source>
</evidence>
<dbReference type="NCBIfam" id="TIGR00229">
    <property type="entry name" value="sensory_box"/>
    <property type="match status" value="1"/>
</dbReference>
<protein>
    <recommendedName>
        <fullName evidence="5">Histidine kinase</fullName>
    </recommendedName>
</protein>
<dbReference type="NCBIfam" id="TIGR00277">
    <property type="entry name" value="HDIG"/>
    <property type="match status" value="1"/>
</dbReference>